<protein>
    <submittedName>
        <fullName evidence="6">Diguanylate cyclase (GGDEF)-like protein</fullName>
    </submittedName>
</protein>
<dbReference type="SUPFAM" id="SSF55073">
    <property type="entry name" value="Nucleotide cyclase"/>
    <property type="match status" value="1"/>
</dbReference>
<evidence type="ECO:0000259" key="3">
    <source>
        <dbReference type="PROSITE" id="PS50883"/>
    </source>
</evidence>
<keyword evidence="2" id="KW-1133">Transmembrane helix</keyword>
<dbReference type="RefSeq" id="WP_132245553.1">
    <property type="nucleotide sequence ID" value="NZ_SLWV01000013.1"/>
</dbReference>
<dbReference type="InterPro" id="IPR029787">
    <property type="entry name" value="Nucleotide_cyclase"/>
</dbReference>
<dbReference type="CDD" id="cd01948">
    <property type="entry name" value="EAL"/>
    <property type="match status" value="1"/>
</dbReference>
<dbReference type="InterPro" id="IPR052155">
    <property type="entry name" value="Biofilm_reg_signaling"/>
</dbReference>
<dbReference type="Gene3D" id="6.10.340.10">
    <property type="match status" value="1"/>
</dbReference>
<name>A0A4R2KL84_9FIRM</name>
<feature type="coiled-coil region" evidence="1">
    <location>
        <begin position="357"/>
        <end position="424"/>
    </location>
</feature>
<feature type="domain" description="EAL" evidence="3">
    <location>
        <begin position="561"/>
        <end position="815"/>
    </location>
</feature>
<dbReference type="FunFam" id="3.20.20.450:FF:000001">
    <property type="entry name" value="Cyclic di-GMP phosphodiesterase yahA"/>
    <property type="match status" value="1"/>
</dbReference>
<dbReference type="AlphaFoldDB" id="A0A4R2KL84"/>
<reference evidence="6 7" key="1">
    <citation type="submission" date="2019-03" db="EMBL/GenBank/DDBJ databases">
        <title>Genomic Encyclopedia of Type Strains, Phase IV (KMG-IV): sequencing the most valuable type-strain genomes for metagenomic binning, comparative biology and taxonomic classification.</title>
        <authorList>
            <person name="Goeker M."/>
        </authorList>
    </citation>
    <scope>NUCLEOTIDE SEQUENCE [LARGE SCALE GENOMIC DNA]</scope>
    <source>
        <strain evidence="6 7">DSM 102940</strain>
    </source>
</reference>
<dbReference type="Pfam" id="PF00563">
    <property type="entry name" value="EAL"/>
    <property type="match status" value="1"/>
</dbReference>
<sequence length="818" mass="95280">MKKKFILYLIFAMVCSNMLLTIVIGNYVGNKIDQIVDVQKKDIIFQSKEKIFTFDKILLEVDRELKEKMEKDILKVSKKIEEPFKKKDDFTNDVLKKIAEEFPMYQIYIINEEGTIVYTTFPQDQNLNIFQTGETFEKKLKSLYGKEEIKNQSITASSKTGILNKYIYYSPKESNYIIEISVNINEYIKNSYPKGYDEFVFSRLFQSIAKENKYLVGIDIYGYNKIDNWSLLHSGKKFGKNKVFMNKLKKEEEICIQKGKLQHCYHSFSLDESYYDFTRNFYVELIYDFSTLEKNRKDIFLFSLGVSFFIIFITFFIASTFFNTTILSKIATINYGLKMIEKGNYDYNIEIDANDELGDITNNVNKMKEIIKKREEELMQQQNQIHYLAYYDKLTGLPNRTLFEEKLARALEEAEQQKQKVALLYFDLDNFKNVNDTIGHMFGDLLLKNVGRLLEKYLGEDATATRMGGDEFVAILPKANDVQDIIDTVKHVIKAFQNPWIIDDREFYVTTSIGITLYPDDGINTNILLKNADTAMYVAKSCGKNMYHFYTSDMNEKLLEKLEMENSLRHAVDREEFVVYYQPKINTNDKSIAGVEALVRWNHPTNGMIPPNMFIPLAEEMRLIVPMGQWVLRNACKQNQIWKSLGCTDMSVAVNISVIQIQQSDFVQSIIDILEETGMQPSSLELEITENIIMKDFEFTNKILHDLRKLGIRISLDDFGKGYSSLNYLRQLEIDILKIDKSFIDDLTKDHNEQAIVKSVIDMAHSMKMTVIAEGVETWEQFTSLKSLHCDKVQGYLFSRPLPVNEIEHMIEEQEKVC</sequence>
<dbReference type="PANTHER" id="PTHR44757">
    <property type="entry name" value="DIGUANYLATE CYCLASE DGCP"/>
    <property type="match status" value="1"/>
</dbReference>
<keyword evidence="2" id="KW-0812">Transmembrane</keyword>
<dbReference type="CDD" id="cd06225">
    <property type="entry name" value="HAMP"/>
    <property type="match status" value="1"/>
</dbReference>
<dbReference type="Pfam" id="PF00672">
    <property type="entry name" value="HAMP"/>
    <property type="match status" value="1"/>
</dbReference>
<proteinExistence type="predicted"/>
<keyword evidence="1" id="KW-0175">Coiled coil</keyword>
<evidence type="ECO:0000256" key="2">
    <source>
        <dbReference type="SAM" id="Phobius"/>
    </source>
</evidence>
<dbReference type="InterPro" id="IPR035919">
    <property type="entry name" value="EAL_sf"/>
</dbReference>
<dbReference type="Gene3D" id="3.20.20.450">
    <property type="entry name" value="EAL domain"/>
    <property type="match status" value="1"/>
</dbReference>
<dbReference type="GO" id="GO:0016020">
    <property type="term" value="C:membrane"/>
    <property type="evidence" value="ECO:0007669"/>
    <property type="project" value="InterPro"/>
</dbReference>
<dbReference type="EMBL" id="SLWV01000013">
    <property type="protein sequence ID" value="TCO74423.1"/>
    <property type="molecule type" value="Genomic_DNA"/>
</dbReference>
<dbReference type="PANTHER" id="PTHR44757:SF2">
    <property type="entry name" value="BIOFILM ARCHITECTURE MAINTENANCE PROTEIN MBAA"/>
    <property type="match status" value="1"/>
</dbReference>
<accession>A0A4R2KL84</accession>
<dbReference type="NCBIfam" id="TIGR00254">
    <property type="entry name" value="GGDEF"/>
    <property type="match status" value="1"/>
</dbReference>
<organism evidence="6 7">
    <name type="scientific">Marinisporobacter balticus</name>
    <dbReference type="NCBI Taxonomy" id="2018667"/>
    <lineage>
        <taxon>Bacteria</taxon>
        <taxon>Bacillati</taxon>
        <taxon>Bacillota</taxon>
        <taxon>Clostridia</taxon>
        <taxon>Peptostreptococcales</taxon>
        <taxon>Thermotaleaceae</taxon>
        <taxon>Marinisporobacter</taxon>
    </lineage>
</organism>
<evidence type="ECO:0000313" key="7">
    <source>
        <dbReference type="Proteomes" id="UP000294919"/>
    </source>
</evidence>
<keyword evidence="7" id="KW-1185">Reference proteome</keyword>
<feature type="transmembrane region" description="Helical" evidence="2">
    <location>
        <begin position="6"/>
        <end position="28"/>
    </location>
</feature>
<dbReference type="Gene3D" id="3.30.70.270">
    <property type="match status" value="1"/>
</dbReference>
<dbReference type="PROSITE" id="PS50887">
    <property type="entry name" value="GGDEF"/>
    <property type="match status" value="1"/>
</dbReference>
<dbReference type="SMART" id="SM00052">
    <property type="entry name" value="EAL"/>
    <property type="match status" value="1"/>
</dbReference>
<dbReference type="GO" id="GO:0007165">
    <property type="term" value="P:signal transduction"/>
    <property type="evidence" value="ECO:0007669"/>
    <property type="project" value="InterPro"/>
</dbReference>
<dbReference type="FunFam" id="3.30.70.270:FF:000001">
    <property type="entry name" value="Diguanylate cyclase domain protein"/>
    <property type="match status" value="1"/>
</dbReference>
<dbReference type="PROSITE" id="PS50885">
    <property type="entry name" value="HAMP"/>
    <property type="match status" value="1"/>
</dbReference>
<dbReference type="PROSITE" id="PS50883">
    <property type="entry name" value="EAL"/>
    <property type="match status" value="1"/>
</dbReference>
<dbReference type="OrthoDB" id="9762141at2"/>
<evidence type="ECO:0000313" key="6">
    <source>
        <dbReference type="EMBL" id="TCO74423.1"/>
    </source>
</evidence>
<feature type="domain" description="HAMP" evidence="4">
    <location>
        <begin position="324"/>
        <end position="376"/>
    </location>
</feature>
<feature type="domain" description="GGDEF" evidence="5">
    <location>
        <begin position="419"/>
        <end position="552"/>
    </location>
</feature>
<dbReference type="CDD" id="cd01949">
    <property type="entry name" value="GGDEF"/>
    <property type="match status" value="1"/>
</dbReference>
<dbReference type="InterPro" id="IPR000160">
    <property type="entry name" value="GGDEF_dom"/>
</dbReference>
<dbReference type="SMART" id="SM00267">
    <property type="entry name" value="GGDEF"/>
    <property type="match status" value="1"/>
</dbReference>
<dbReference type="InterPro" id="IPR043128">
    <property type="entry name" value="Rev_trsase/Diguanyl_cyclase"/>
</dbReference>
<gene>
    <name evidence="6" type="ORF">EV214_11369</name>
</gene>
<dbReference type="SUPFAM" id="SSF141868">
    <property type="entry name" value="EAL domain-like"/>
    <property type="match status" value="1"/>
</dbReference>
<feature type="transmembrane region" description="Helical" evidence="2">
    <location>
        <begin position="299"/>
        <end position="322"/>
    </location>
</feature>
<comment type="caution">
    <text evidence="6">The sequence shown here is derived from an EMBL/GenBank/DDBJ whole genome shotgun (WGS) entry which is preliminary data.</text>
</comment>
<dbReference type="InterPro" id="IPR003660">
    <property type="entry name" value="HAMP_dom"/>
</dbReference>
<keyword evidence="2" id="KW-0472">Membrane</keyword>
<evidence type="ECO:0000259" key="4">
    <source>
        <dbReference type="PROSITE" id="PS50885"/>
    </source>
</evidence>
<dbReference type="Pfam" id="PF00990">
    <property type="entry name" value="GGDEF"/>
    <property type="match status" value="1"/>
</dbReference>
<dbReference type="InterPro" id="IPR001633">
    <property type="entry name" value="EAL_dom"/>
</dbReference>
<evidence type="ECO:0000259" key="5">
    <source>
        <dbReference type="PROSITE" id="PS50887"/>
    </source>
</evidence>
<evidence type="ECO:0000256" key="1">
    <source>
        <dbReference type="SAM" id="Coils"/>
    </source>
</evidence>
<dbReference type="Proteomes" id="UP000294919">
    <property type="component" value="Unassembled WGS sequence"/>
</dbReference>